<feature type="compositionally biased region" description="Basic residues" evidence="9">
    <location>
        <begin position="253"/>
        <end position="263"/>
    </location>
</feature>
<evidence type="ECO:0000256" key="3">
    <source>
        <dbReference type="ARBA" id="ARBA00022729"/>
    </source>
</evidence>
<evidence type="ECO:0000313" key="12">
    <source>
        <dbReference type="Proteomes" id="UP000092666"/>
    </source>
</evidence>
<dbReference type="GO" id="GO:0005789">
    <property type="term" value="C:endoplasmic reticulum membrane"/>
    <property type="evidence" value="ECO:0007669"/>
    <property type="project" value="UniProtKB-SubCell"/>
</dbReference>
<dbReference type="EMBL" id="KI669494">
    <property type="protein sequence ID" value="OCF36668.1"/>
    <property type="molecule type" value="Genomic_DNA"/>
</dbReference>
<comment type="similarity">
    <text evidence="8">Belongs to the IRC22 family.</text>
</comment>
<dbReference type="PANTHER" id="PTHR12924">
    <property type="entry name" value="TRANSLOCON-ASSOCIATED PROTEIN, ALPHA SUBUNIT"/>
    <property type="match status" value="1"/>
</dbReference>
<gene>
    <name evidence="11" type="ORF">I316_01263</name>
</gene>
<evidence type="ECO:0000256" key="8">
    <source>
        <dbReference type="ARBA" id="ARBA00038311"/>
    </source>
</evidence>
<evidence type="ECO:0000256" key="6">
    <source>
        <dbReference type="ARBA" id="ARBA00023136"/>
    </source>
</evidence>
<evidence type="ECO:0000256" key="4">
    <source>
        <dbReference type="ARBA" id="ARBA00022824"/>
    </source>
</evidence>
<dbReference type="OrthoDB" id="1926781at2759"/>
<evidence type="ECO:0000313" key="11">
    <source>
        <dbReference type="EMBL" id="OCF36668.1"/>
    </source>
</evidence>
<evidence type="ECO:0000256" key="7">
    <source>
        <dbReference type="ARBA" id="ARBA00037565"/>
    </source>
</evidence>
<dbReference type="Proteomes" id="UP000092666">
    <property type="component" value="Unassembled WGS sequence"/>
</dbReference>
<evidence type="ECO:0000256" key="5">
    <source>
        <dbReference type="ARBA" id="ARBA00022989"/>
    </source>
</evidence>
<feature type="compositionally biased region" description="Low complexity" evidence="9">
    <location>
        <begin position="271"/>
        <end position="283"/>
    </location>
</feature>
<evidence type="ECO:0000256" key="9">
    <source>
        <dbReference type="SAM" id="MobiDB-lite"/>
    </source>
</evidence>
<keyword evidence="4" id="KW-0256">Endoplasmic reticulum</keyword>
<evidence type="ECO:0000256" key="2">
    <source>
        <dbReference type="ARBA" id="ARBA00022692"/>
    </source>
</evidence>
<dbReference type="AlphaFoldDB" id="A0A1B9H052"/>
<comment type="subcellular location">
    <subcellularLocation>
        <location evidence="1">Endoplasmic reticulum membrane</location>
        <topology evidence="1">Single-pass type I membrane protein</topology>
    </subcellularLocation>
</comment>
<name>A0A1B9H052_9TREE</name>
<protein>
    <submittedName>
        <fullName evidence="11">Uncharacterized protein</fullName>
    </submittedName>
</protein>
<feature type="region of interest" description="Disordered" evidence="9">
    <location>
        <begin position="208"/>
        <end position="301"/>
    </location>
</feature>
<evidence type="ECO:0000256" key="1">
    <source>
        <dbReference type="ARBA" id="ARBA00004115"/>
    </source>
</evidence>
<dbReference type="PANTHER" id="PTHR12924:SF0">
    <property type="entry name" value="TRANSLOCON-ASSOCIATED PROTEIN SUBUNIT ALPHA"/>
    <property type="match status" value="1"/>
</dbReference>
<dbReference type="InterPro" id="IPR005595">
    <property type="entry name" value="TRAP_alpha"/>
</dbReference>
<keyword evidence="12" id="KW-1185">Reference proteome</keyword>
<comment type="function">
    <text evidence="7">Is probably involved in a pathway contributing to genomic integrity.</text>
</comment>
<sequence length="301" mass="32096">MKDRTGWDRMGQDGKGWEGMGRDGKGWEGIQADLTSPTSDSAGIFSNSVEDEVLVSASFPESNPFGLIVNGEQNSILVHLANQGTKNYTLVSAAASYHDVNNHWATVKNASALKYNTPLIAGANFSAPFSVNSEFRPQEIGLTVWVDLAESGSKDLHRLTALNQTVSVVEPASSWFDPQLLFLYLVISTALLGGAYAAYQSFFAPQTSKRSGKRSSASSGGNKVKAVVPNTEATQYPNVKPYEEDWIPESHLKSRTTKLKKRNTGAGGSGAASSGDELLTSGGEASGTEGGKKNKRKGKKA</sequence>
<dbReference type="Pfam" id="PF03896">
    <property type="entry name" value="TRAP_alpha"/>
    <property type="match status" value="1"/>
</dbReference>
<accession>A0A1B9H052</accession>
<proteinExistence type="inferred from homology"/>
<reference evidence="12" key="2">
    <citation type="submission" date="2013-12" db="EMBL/GenBank/DDBJ databases">
        <title>Evolution of pathogenesis and genome organization in the Tremellales.</title>
        <authorList>
            <person name="Cuomo C."/>
            <person name="Litvintseva A."/>
            <person name="Heitman J."/>
            <person name="Chen Y."/>
            <person name="Sun S."/>
            <person name="Springer D."/>
            <person name="Dromer F."/>
            <person name="Young S."/>
            <person name="Zeng Q."/>
            <person name="Chapman S."/>
            <person name="Gujja S."/>
            <person name="Saif S."/>
            <person name="Birren B."/>
        </authorList>
    </citation>
    <scope>NUCLEOTIDE SEQUENCE [LARGE SCALE GENOMIC DNA]</scope>
    <source>
        <strain evidence="12">BCC8398</strain>
    </source>
</reference>
<feature type="region of interest" description="Disordered" evidence="9">
    <location>
        <begin position="1"/>
        <end position="21"/>
    </location>
</feature>
<keyword evidence="6 10" id="KW-0472">Membrane</keyword>
<keyword evidence="2 10" id="KW-0812">Transmembrane</keyword>
<evidence type="ECO:0000256" key="10">
    <source>
        <dbReference type="SAM" id="Phobius"/>
    </source>
</evidence>
<feature type="transmembrane region" description="Helical" evidence="10">
    <location>
        <begin position="180"/>
        <end position="199"/>
    </location>
</feature>
<keyword evidence="5 10" id="KW-1133">Transmembrane helix</keyword>
<keyword evidence="3" id="KW-0732">Signal</keyword>
<organism evidence="11 12">
    <name type="scientific">Kwoniella heveanensis BCC8398</name>
    <dbReference type="NCBI Taxonomy" id="1296120"/>
    <lineage>
        <taxon>Eukaryota</taxon>
        <taxon>Fungi</taxon>
        <taxon>Dikarya</taxon>
        <taxon>Basidiomycota</taxon>
        <taxon>Agaricomycotina</taxon>
        <taxon>Tremellomycetes</taxon>
        <taxon>Tremellales</taxon>
        <taxon>Cryptococcaceae</taxon>
        <taxon>Kwoniella</taxon>
    </lineage>
</organism>
<reference evidence="11 12" key="1">
    <citation type="submission" date="2013-07" db="EMBL/GenBank/DDBJ databases">
        <title>The Genome Sequence of Cryptococcus heveanensis BCC8398.</title>
        <authorList>
            <consortium name="The Broad Institute Genome Sequencing Platform"/>
            <person name="Cuomo C."/>
            <person name="Litvintseva A."/>
            <person name="Chen Y."/>
            <person name="Heitman J."/>
            <person name="Sun S."/>
            <person name="Springer D."/>
            <person name="Dromer F."/>
            <person name="Young S.K."/>
            <person name="Zeng Q."/>
            <person name="Gargeya S."/>
            <person name="Fitzgerald M."/>
            <person name="Abouelleil A."/>
            <person name="Alvarado L."/>
            <person name="Berlin A.M."/>
            <person name="Chapman S.B."/>
            <person name="Dewar J."/>
            <person name="Goldberg J."/>
            <person name="Griggs A."/>
            <person name="Gujja S."/>
            <person name="Hansen M."/>
            <person name="Howarth C."/>
            <person name="Imamovic A."/>
            <person name="Larimer J."/>
            <person name="McCowan C."/>
            <person name="Murphy C."/>
            <person name="Pearson M."/>
            <person name="Priest M."/>
            <person name="Roberts A."/>
            <person name="Saif S."/>
            <person name="Shea T."/>
            <person name="Sykes S."/>
            <person name="Wortman J."/>
            <person name="Nusbaum C."/>
            <person name="Birren B."/>
        </authorList>
    </citation>
    <scope>NUCLEOTIDE SEQUENCE [LARGE SCALE GENOMIC DNA]</scope>
    <source>
        <strain evidence="11 12">BCC8398</strain>
    </source>
</reference>